<proteinExistence type="predicted"/>
<evidence type="ECO:0000313" key="2">
    <source>
        <dbReference type="Proteomes" id="UP001180487"/>
    </source>
</evidence>
<gene>
    <name evidence="1" type="ORF">J2X19_001781</name>
</gene>
<dbReference type="EMBL" id="JAVDXT010000001">
    <property type="protein sequence ID" value="MDR7377123.1"/>
    <property type="molecule type" value="Genomic_DNA"/>
</dbReference>
<organism evidence="1 2">
    <name type="scientific">Rhodoferax ferrireducens</name>
    <dbReference type="NCBI Taxonomy" id="192843"/>
    <lineage>
        <taxon>Bacteria</taxon>
        <taxon>Pseudomonadati</taxon>
        <taxon>Pseudomonadota</taxon>
        <taxon>Betaproteobacteria</taxon>
        <taxon>Burkholderiales</taxon>
        <taxon>Comamonadaceae</taxon>
        <taxon>Rhodoferax</taxon>
    </lineage>
</organism>
<accession>A0ABU2C715</accession>
<protein>
    <submittedName>
        <fullName evidence="1">Uncharacterized protein</fullName>
    </submittedName>
</protein>
<reference evidence="1 2" key="1">
    <citation type="submission" date="2023-07" db="EMBL/GenBank/DDBJ databases">
        <title>Sorghum-associated microbial communities from plants grown in Nebraska, USA.</title>
        <authorList>
            <person name="Schachtman D."/>
        </authorList>
    </citation>
    <scope>NUCLEOTIDE SEQUENCE [LARGE SCALE GENOMIC DNA]</scope>
    <source>
        <strain evidence="1 2">BE313</strain>
    </source>
</reference>
<comment type="caution">
    <text evidence="1">The sequence shown here is derived from an EMBL/GenBank/DDBJ whole genome shotgun (WGS) entry which is preliminary data.</text>
</comment>
<keyword evidence="2" id="KW-1185">Reference proteome</keyword>
<dbReference type="Proteomes" id="UP001180487">
    <property type="component" value="Unassembled WGS sequence"/>
</dbReference>
<evidence type="ECO:0000313" key="1">
    <source>
        <dbReference type="EMBL" id="MDR7377123.1"/>
    </source>
</evidence>
<sequence>MLRKCVSGRLFSTRTTSTPAASRRLIQRRLFFRRLGRADRACGALRRWLSWSSHSRFSHGQGAQHQQAEIQRARFPDPAWATAPPGQQRQTWTTLPEALHALQLGSAAPANGRPVLCRIWLRGCTNVGVQCGQRRGGRGDGFGMTCPRSTPATLGIGGQRSLQPAIHDAPHGLGCFKNTDKPYCVAGSAPGASDRVIQAESMPI</sequence>
<name>A0ABU2C715_9BURK</name>